<keyword evidence="2" id="KW-1185">Reference proteome</keyword>
<dbReference type="AlphaFoldDB" id="A0A840MNE9"/>
<gene>
    <name evidence="1" type="ORF">HNQ59_001321</name>
</gene>
<protein>
    <submittedName>
        <fullName evidence="1">Uncharacterized protein</fullName>
    </submittedName>
</protein>
<organism evidence="1 2">
    <name type="scientific">Chitinivorax tropicus</name>
    <dbReference type="NCBI Taxonomy" id="714531"/>
    <lineage>
        <taxon>Bacteria</taxon>
        <taxon>Pseudomonadati</taxon>
        <taxon>Pseudomonadota</taxon>
        <taxon>Betaproteobacteria</taxon>
        <taxon>Chitinivorax</taxon>
    </lineage>
</organism>
<dbReference type="EMBL" id="JACHHY010000006">
    <property type="protein sequence ID" value="MBB5018036.1"/>
    <property type="molecule type" value="Genomic_DNA"/>
</dbReference>
<accession>A0A840MNE9</accession>
<proteinExistence type="predicted"/>
<name>A0A840MNE9_9PROT</name>
<reference evidence="1 2" key="1">
    <citation type="submission" date="2020-08" db="EMBL/GenBank/DDBJ databases">
        <title>Genomic Encyclopedia of Type Strains, Phase IV (KMG-IV): sequencing the most valuable type-strain genomes for metagenomic binning, comparative biology and taxonomic classification.</title>
        <authorList>
            <person name="Goeker M."/>
        </authorList>
    </citation>
    <scope>NUCLEOTIDE SEQUENCE [LARGE SCALE GENOMIC DNA]</scope>
    <source>
        <strain evidence="1 2">DSM 27165</strain>
    </source>
</reference>
<comment type="caution">
    <text evidence="1">The sequence shown here is derived from an EMBL/GenBank/DDBJ whole genome shotgun (WGS) entry which is preliminary data.</text>
</comment>
<dbReference type="Proteomes" id="UP000575898">
    <property type="component" value="Unassembled WGS sequence"/>
</dbReference>
<dbReference type="RefSeq" id="WP_184036692.1">
    <property type="nucleotide sequence ID" value="NZ_JACHHY010000006.1"/>
</dbReference>
<evidence type="ECO:0000313" key="1">
    <source>
        <dbReference type="EMBL" id="MBB5018036.1"/>
    </source>
</evidence>
<evidence type="ECO:0000313" key="2">
    <source>
        <dbReference type="Proteomes" id="UP000575898"/>
    </source>
</evidence>
<sequence>MNTSHEKLTDLQRLSEEIIRQPREKALPCNLSNEWLHLLERDFRIALRNDDVEIVGDPLDYIKAPLTLIGHLAVGKNNGAWAAIDEDKLFRYFLLYQAEILLEIARRNGSVDSPPATLETIFMEREIYLLRPSQGFACEGFKS</sequence>